<evidence type="ECO:0000313" key="3">
    <source>
        <dbReference type="Proteomes" id="UP000078559"/>
    </source>
</evidence>
<reference evidence="2" key="1">
    <citation type="submission" date="2014-12" db="EMBL/GenBank/DDBJ databases">
        <title>Genome Sequence of Valsa Canker Pathogens Uncovers a Specific Adaption of Colonization on Woody Bark.</title>
        <authorList>
            <person name="Yin Z."/>
            <person name="Liu H."/>
            <person name="Gao X."/>
            <person name="Li Z."/>
            <person name="Song N."/>
            <person name="Ke X."/>
            <person name="Dai Q."/>
            <person name="Wu Y."/>
            <person name="Sun Y."/>
            <person name="Xu J.-R."/>
            <person name="Kang Z.K."/>
            <person name="Wang L."/>
            <person name="Huang L."/>
        </authorList>
    </citation>
    <scope>NUCLEOTIDE SEQUENCE [LARGE SCALE GENOMIC DNA]</scope>
    <source>
        <strain evidence="2">03-8</strain>
    </source>
</reference>
<dbReference type="PANTHER" id="PTHR42085:SF2">
    <property type="entry name" value="F-BOX DOMAIN-CONTAINING PROTEIN"/>
    <property type="match status" value="1"/>
</dbReference>
<dbReference type="PANTHER" id="PTHR42085">
    <property type="entry name" value="F-BOX DOMAIN-CONTAINING PROTEIN"/>
    <property type="match status" value="1"/>
</dbReference>
<sequence length="274" mass="31331">MAPGTFNYFDLPGELRESIQRYLLVKPEGFHIDTIHKLNLVRPMSPERCCIEPQPESNKANDDRQDDEQDREHEPLWPVNYFLVSRTFYREASAIFFEETEFHLHTIGYDMWRKIKRDPEPKQPPIFKYPESLRRVRRVVLTVQIVGGMLRVMIPGLREMVLAGGLKCLDVRLRPETQRCMPPWRWTVGLGGQLLELLRDPRLEVARLRMGLCRGQDVGGLASLCPCRGGPAGAAVTMTDGEGQVWCDIDVEELVGRYGGKKVDIFGVRGSLPK</sequence>
<organism evidence="2 3">
    <name type="scientific">Cytospora mali</name>
    <name type="common">Apple Valsa canker fungus</name>
    <name type="synonym">Valsa mali</name>
    <dbReference type="NCBI Taxonomy" id="578113"/>
    <lineage>
        <taxon>Eukaryota</taxon>
        <taxon>Fungi</taxon>
        <taxon>Dikarya</taxon>
        <taxon>Ascomycota</taxon>
        <taxon>Pezizomycotina</taxon>
        <taxon>Sordariomycetes</taxon>
        <taxon>Sordariomycetidae</taxon>
        <taxon>Diaporthales</taxon>
        <taxon>Cytosporaceae</taxon>
        <taxon>Cytospora</taxon>
    </lineage>
</organism>
<feature type="region of interest" description="Disordered" evidence="1">
    <location>
        <begin position="49"/>
        <end position="72"/>
    </location>
</feature>
<dbReference type="InterPro" id="IPR038883">
    <property type="entry name" value="AN11006-like"/>
</dbReference>
<name>A0A194W1X3_CYTMA</name>
<dbReference type="AlphaFoldDB" id="A0A194W1X3"/>
<protein>
    <recommendedName>
        <fullName evidence="4">F-box domain-containing protein</fullName>
    </recommendedName>
</protein>
<gene>
    <name evidence="2" type="ORF">VM1G_05885</name>
</gene>
<keyword evidence="3" id="KW-1185">Reference proteome</keyword>
<evidence type="ECO:0008006" key="4">
    <source>
        <dbReference type="Google" id="ProtNLM"/>
    </source>
</evidence>
<dbReference type="Proteomes" id="UP000078559">
    <property type="component" value="Chromosome 6"/>
</dbReference>
<evidence type="ECO:0000256" key="1">
    <source>
        <dbReference type="SAM" id="MobiDB-lite"/>
    </source>
</evidence>
<dbReference type="EMBL" id="CM003103">
    <property type="protein sequence ID" value="KUI70277.1"/>
    <property type="molecule type" value="Genomic_DNA"/>
</dbReference>
<proteinExistence type="predicted"/>
<accession>A0A194W1X3</accession>
<dbReference type="OrthoDB" id="5229512at2759"/>
<evidence type="ECO:0000313" key="2">
    <source>
        <dbReference type="EMBL" id="KUI70277.1"/>
    </source>
</evidence>